<dbReference type="STRING" id="168384.SAMN05660368_03063"/>
<name>C6LKM7_9FIRM</name>
<dbReference type="Proteomes" id="UP000005561">
    <property type="component" value="Unassembled WGS sequence"/>
</dbReference>
<comment type="caution">
    <text evidence="2">The sequence shown here is derived from an EMBL/GenBank/DDBJ whole genome shotgun (WGS) entry which is preliminary data.</text>
</comment>
<keyword evidence="3" id="KW-1185">Reference proteome</keyword>
<organism evidence="2 3">
    <name type="scientific">Marvinbryantia formatexigens DSM 14469</name>
    <dbReference type="NCBI Taxonomy" id="478749"/>
    <lineage>
        <taxon>Bacteria</taxon>
        <taxon>Bacillati</taxon>
        <taxon>Bacillota</taxon>
        <taxon>Clostridia</taxon>
        <taxon>Lachnospirales</taxon>
        <taxon>Lachnospiraceae</taxon>
        <taxon>Marvinbryantia</taxon>
    </lineage>
</organism>
<dbReference type="SMART" id="SM00382">
    <property type="entry name" value="AAA"/>
    <property type="match status" value="1"/>
</dbReference>
<evidence type="ECO:0000313" key="3">
    <source>
        <dbReference type="Proteomes" id="UP000005561"/>
    </source>
</evidence>
<gene>
    <name evidence="2" type="ORF">BRYFOR_09223</name>
</gene>
<dbReference type="SUPFAM" id="SSF52540">
    <property type="entry name" value="P-loop containing nucleoside triphosphate hydrolases"/>
    <property type="match status" value="1"/>
</dbReference>
<dbReference type="GO" id="GO:0005524">
    <property type="term" value="F:ATP binding"/>
    <property type="evidence" value="ECO:0007669"/>
    <property type="project" value="InterPro"/>
</dbReference>
<sequence length="510" mass="58925">MNIKRAKEEIRNSIEAYLSRDAYGEYRIPPVRQRPLLLIGPPGIGKTQIMEQIARENKLGLVSYTITHHTRQSAIGLPFIREKEFGGRMYSVTEYTMSEIIASVYEKMEQTGLKEGILFIDEINCVSETLAPAMLQFLQCKTFGNQKVPEGWVIVAAGNPPEYNKSVREFDVVTLDRIKKIDVEADFSVWKEYAYAAGIHNAIISYLELKKENFYKVETTVDGKLFATARGWEDLSQLLQVYESLGRTADREVIYQYIQHWRIAKDFANYLELYNKYKKDYRVQEILQGRISDEAVDKIRRASFDEKLSVIGLLLSALHGLFAGAYQMDRYVTGLFDRLKEYKKLLGEDMQKLSGEEAQKLLEAVVQKAAQELERRKQAGHLTREEAHVQMETGQTLERYVAALKEQRTENGQQAFAKIRELFAGEPPRRDDALQQADTALNYVFDFLERAFGDSQEMVVFITEMNTDYYAAWFVDINGCDRFYKYNKSLLFSERQKGILQELAQIEDML</sequence>
<dbReference type="InterPro" id="IPR027417">
    <property type="entry name" value="P-loop_NTPase"/>
</dbReference>
<reference evidence="2" key="1">
    <citation type="submission" date="2009-07" db="EMBL/GenBank/DDBJ databases">
        <authorList>
            <person name="Weinstock G."/>
            <person name="Sodergren E."/>
            <person name="Clifton S."/>
            <person name="Fulton L."/>
            <person name="Fulton B."/>
            <person name="Courtney L."/>
            <person name="Fronick C."/>
            <person name="Harrison M."/>
            <person name="Strong C."/>
            <person name="Farmer C."/>
            <person name="Delahaunty K."/>
            <person name="Markovic C."/>
            <person name="Hall O."/>
            <person name="Minx P."/>
            <person name="Tomlinson C."/>
            <person name="Mitreva M."/>
            <person name="Nelson J."/>
            <person name="Hou S."/>
            <person name="Wollam A."/>
            <person name="Pepin K.H."/>
            <person name="Johnson M."/>
            <person name="Bhonagiri V."/>
            <person name="Nash W.E."/>
            <person name="Warren W."/>
            <person name="Chinwalla A."/>
            <person name="Mardis E.R."/>
            <person name="Wilson R.K."/>
        </authorList>
    </citation>
    <scope>NUCLEOTIDE SEQUENCE [LARGE SCALE GENOMIC DNA]</scope>
    <source>
        <strain evidence="2">DSM 14469</strain>
    </source>
</reference>
<dbReference type="AlphaFoldDB" id="C6LKM7"/>
<dbReference type="EMBL" id="ACCL02000025">
    <property type="protein sequence ID" value="EET58764.1"/>
    <property type="molecule type" value="Genomic_DNA"/>
</dbReference>
<feature type="domain" description="AAA+ ATPase" evidence="1">
    <location>
        <begin position="32"/>
        <end position="179"/>
    </location>
</feature>
<dbReference type="Pfam" id="PF00004">
    <property type="entry name" value="AAA"/>
    <property type="match status" value="1"/>
</dbReference>
<dbReference type="InterPro" id="IPR003959">
    <property type="entry name" value="ATPase_AAA_core"/>
</dbReference>
<protein>
    <submittedName>
        <fullName evidence="2">ATPase family associated with various cellular activities (AAA)</fullName>
    </submittedName>
</protein>
<dbReference type="GO" id="GO:0016887">
    <property type="term" value="F:ATP hydrolysis activity"/>
    <property type="evidence" value="ECO:0007669"/>
    <property type="project" value="InterPro"/>
</dbReference>
<evidence type="ECO:0000313" key="2">
    <source>
        <dbReference type="EMBL" id="EET58764.1"/>
    </source>
</evidence>
<accession>C6LKM7</accession>
<proteinExistence type="predicted"/>
<evidence type="ECO:0000259" key="1">
    <source>
        <dbReference type="SMART" id="SM00382"/>
    </source>
</evidence>
<dbReference type="eggNOG" id="COG0714">
    <property type="taxonomic scope" value="Bacteria"/>
</dbReference>
<dbReference type="InterPro" id="IPR003593">
    <property type="entry name" value="AAA+_ATPase"/>
</dbReference>
<dbReference type="OrthoDB" id="9808317at2"/>
<dbReference type="RefSeq" id="WP_006863976.1">
    <property type="nucleotide sequence ID" value="NZ_ACCL02000025.1"/>
</dbReference>
<dbReference type="Gene3D" id="3.40.50.300">
    <property type="entry name" value="P-loop containing nucleotide triphosphate hydrolases"/>
    <property type="match status" value="1"/>
</dbReference>